<dbReference type="Pfam" id="PF11188">
    <property type="entry name" value="DUF2975"/>
    <property type="match status" value="1"/>
</dbReference>
<evidence type="ECO:0000256" key="1">
    <source>
        <dbReference type="SAM" id="Phobius"/>
    </source>
</evidence>
<keyword evidence="1" id="KW-0812">Transmembrane</keyword>
<accession>A0A4Q1CHH9</accession>
<dbReference type="AlphaFoldDB" id="A0A4Q1CHH9"/>
<dbReference type="EMBL" id="SDHW01000003">
    <property type="protein sequence ID" value="RXK59778.1"/>
    <property type="molecule type" value="Genomic_DNA"/>
</dbReference>
<feature type="transmembrane region" description="Helical" evidence="1">
    <location>
        <begin position="244"/>
        <end position="268"/>
    </location>
</feature>
<sequence>MKKLLQNPIAIILSVLASAYFLFLFLSWTSESVSLSNSYNSSVIDNPVNDTSYGGLFYKPTINDSLPHFQYKQIEDSLIQKNELRLGNNEIGGNSFSNGLIGFTESAENDQTALNSKKSKQYFLSLGGFELEEDVKFYIERNSYNLVYVQWDTVQRTGDNIERIGTYKSVVIPVQYSKREKKILIPISAKQYKIGYILLIVLSILMGAMALYVIFGYPIQFLVRISKGQAFTEVNVAGLRMTTLLLFLFFIGSVVFPFILRVIFSSYIHPLFKPLKFWSQLYDCLPSFFLAVLVFAIYIAFKKGYKLQKEQELTV</sequence>
<reference evidence="2 3" key="1">
    <citation type="submission" date="2019-01" db="EMBL/GenBank/DDBJ databases">
        <title>Lacibacter sp. strain TTM-7.</title>
        <authorList>
            <person name="Chen W.-M."/>
        </authorList>
    </citation>
    <scope>NUCLEOTIDE SEQUENCE [LARGE SCALE GENOMIC DNA]</scope>
    <source>
        <strain evidence="2 3">TTM-7</strain>
    </source>
</reference>
<keyword evidence="3" id="KW-1185">Reference proteome</keyword>
<name>A0A4Q1CHH9_9BACT</name>
<dbReference type="RefSeq" id="WP_129131152.1">
    <property type="nucleotide sequence ID" value="NZ_SDHW01000003.1"/>
</dbReference>
<dbReference type="InterPro" id="IPR021354">
    <property type="entry name" value="DUF2975"/>
</dbReference>
<evidence type="ECO:0000313" key="2">
    <source>
        <dbReference type="EMBL" id="RXK59778.1"/>
    </source>
</evidence>
<evidence type="ECO:0000313" key="3">
    <source>
        <dbReference type="Proteomes" id="UP000290204"/>
    </source>
</evidence>
<dbReference type="Proteomes" id="UP000290204">
    <property type="component" value="Unassembled WGS sequence"/>
</dbReference>
<protein>
    <submittedName>
        <fullName evidence="2">DUF2975 domain-containing protein</fullName>
    </submittedName>
</protein>
<comment type="caution">
    <text evidence="2">The sequence shown here is derived from an EMBL/GenBank/DDBJ whole genome shotgun (WGS) entry which is preliminary data.</text>
</comment>
<dbReference type="OrthoDB" id="672524at2"/>
<feature type="transmembrane region" description="Helical" evidence="1">
    <location>
        <begin position="194"/>
        <end position="223"/>
    </location>
</feature>
<proteinExistence type="predicted"/>
<gene>
    <name evidence="2" type="ORF">ESA94_12015</name>
</gene>
<feature type="transmembrane region" description="Helical" evidence="1">
    <location>
        <begin position="280"/>
        <end position="301"/>
    </location>
</feature>
<keyword evidence="1" id="KW-1133">Transmembrane helix</keyword>
<feature type="transmembrane region" description="Helical" evidence="1">
    <location>
        <begin position="9"/>
        <end position="28"/>
    </location>
</feature>
<keyword evidence="1" id="KW-0472">Membrane</keyword>
<organism evidence="2 3">
    <name type="scientific">Lacibacter luteus</name>
    <dbReference type="NCBI Taxonomy" id="2508719"/>
    <lineage>
        <taxon>Bacteria</taxon>
        <taxon>Pseudomonadati</taxon>
        <taxon>Bacteroidota</taxon>
        <taxon>Chitinophagia</taxon>
        <taxon>Chitinophagales</taxon>
        <taxon>Chitinophagaceae</taxon>
        <taxon>Lacibacter</taxon>
    </lineage>
</organism>